<keyword evidence="3" id="KW-1185">Reference proteome</keyword>
<keyword evidence="2" id="KW-0645">Protease</keyword>
<organism evidence="2 3">
    <name type="scientific">Frankliniella fusca</name>
    <dbReference type="NCBI Taxonomy" id="407009"/>
    <lineage>
        <taxon>Eukaryota</taxon>
        <taxon>Metazoa</taxon>
        <taxon>Ecdysozoa</taxon>
        <taxon>Arthropoda</taxon>
        <taxon>Hexapoda</taxon>
        <taxon>Insecta</taxon>
        <taxon>Pterygota</taxon>
        <taxon>Neoptera</taxon>
        <taxon>Paraneoptera</taxon>
        <taxon>Thysanoptera</taxon>
        <taxon>Terebrantia</taxon>
        <taxon>Thripoidea</taxon>
        <taxon>Thripidae</taxon>
        <taxon>Frankliniella</taxon>
    </lineage>
</organism>
<dbReference type="AlphaFoldDB" id="A0AAE1LAV7"/>
<dbReference type="GO" id="GO:0008233">
    <property type="term" value="F:peptidase activity"/>
    <property type="evidence" value="ECO:0007669"/>
    <property type="project" value="UniProtKB-KW"/>
</dbReference>
<proteinExistence type="predicted"/>
<dbReference type="EMBL" id="JAHWGI010000264">
    <property type="protein sequence ID" value="KAK3911407.1"/>
    <property type="molecule type" value="Genomic_DNA"/>
</dbReference>
<comment type="caution">
    <text evidence="2">The sequence shown here is derived from an EMBL/GenBank/DDBJ whole genome shotgun (WGS) entry which is preliminary data.</text>
</comment>
<protein>
    <submittedName>
        <fullName evidence="2">Calpain-type cysteine protease DEK1</fullName>
    </submittedName>
</protein>
<feature type="compositionally biased region" description="Basic and acidic residues" evidence="1">
    <location>
        <begin position="39"/>
        <end position="83"/>
    </location>
</feature>
<feature type="compositionally biased region" description="Basic residues" evidence="1">
    <location>
        <begin position="84"/>
        <end position="94"/>
    </location>
</feature>
<reference evidence="2" key="1">
    <citation type="submission" date="2021-07" db="EMBL/GenBank/DDBJ databases">
        <authorList>
            <person name="Catto M.A."/>
            <person name="Jacobson A."/>
            <person name="Kennedy G."/>
            <person name="Labadie P."/>
            <person name="Hunt B.G."/>
            <person name="Srinivasan R."/>
        </authorList>
    </citation>
    <scope>NUCLEOTIDE SEQUENCE</scope>
    <source>
        <strain evidence="2">PL_HMW_Pooled</strain>
        <tissue evidence="2">Head</tissue>
    </source>
</reference>
<evidence type="ECO:0000313" key="3">
    <source>
        <dbReference type="Proteomes" id="UP001219518"/>
    </source>
</evidence>
<accession>A0AAE1LAV7</accession>
<name>A0AAE1LAV7_9NEOP</name>
<evidence type="ECO:0000313" key="2">
    <source>
        <dbReference type="EMBL" id="KAK3911407.1"/>
    </source>
</evidence>
<dbReference type="GO" id="GO:0006508">
    <property type="term" value="P:proteolysis"/>
    <property type="evidence" value="ECO:0007669"/>
    <property type="project" value="UniProtKB-KW"/>
</dbReference>
<sequence>MLSRIDGALQDVCAVDGHDAGLCASFLDTVDPNETFYEPEERRLREEEKLKAREERKALEEREAEKKRGEEERKAKEEREKKEKRSRSRAKSPSKQHICELPRCKTCQPFFVSSVRELNSLSPQTRKMARLRRGLSPKGFYDLTMPSTQYIRSRNQTQDD</sequence>
<gene>
    <name evidence="2" type="ORF">KUF71_004409</name>
</gene>
<dbReference type="Proteomes" id="UP001219518">
    <property type="component" value="Unassembled WGS sequence"/>
</dbReference>
<keyword evidence="2" id="KW-0378">Hydrolase</keyword>
<feature type="region of interest" description="Disordered" evidence="1">
    <location>
        <begin position="38"/>
        <end position="98"/>
    </location>
</feature>
<reference evidence="2" key="2">
    <citation type="journal article" date="2023" name="BMC Genomics">
        <title>Pest status, molecular evolution, and epigenetic factors derived from the genome assembly of Frankliniella fusca, a thysanopteran phytovirus vector.</title>
        <authorList>
            <person name="Catto M.A."/>
            <person name="Labadie P.E."/>
            <person name="Jacobson A.L."/>
            <person name="Kennedy G.G."/>
            <person name="Srinivasan R."/>
            <person name="Hunt B.G."/>
        </authorList>
    </citation>
    <scope>NUCLEOTIDE SEQUENCE</scope>
    <source>
        <strain evidence="2">PL_HMW_Pooled</strain>
    </source>
</reference>
<evidence type="ECO:0000256" key="1">
    <source>
        <dbReference type="SAM" id="MobiDB-lite"/>
    </source>
</evidence>